<evidence type="ECO:0000313" key="1">
    <source>
        <dbReference type="EMBL" id="NYE09020.1"/>
    </source>
</evidence>
<dbReference type="AlphaFoldDB" id="A0A852TJ66"/>
<accession>A0A852TJ66</accession>
<evidence type="ECO:0000313" key="2">
    <source>
        <dbReference type="Proteomes" id="UP000548423"/>
    </source>
</evidence>
<sequence>MSKEILSKQTAGVLSAVMNQPHWKKDELPQRMTQVLKEIKQGANSQEAYLETILKNVTFLIGNTNRAIAFLKHCIDEEKFVPQETFQTLMLDVPRQMNESNFFAENMPRFKDMVYKGSTEEEQIANAEFVYCNVRLVNDLLIDFIGTFLQPNNKDFMIHFLEYASDVVVDTVMHHCQNISNLILKEINQNIKIEN</sequence>
<dbReference type="Proteomes" id="UP000548423">
    <property type="component" value="Unassembled WGS sequence"/>
</dbReference>
<proteinExistence type="predicted"/>
<organism evidence="1 2">
    <name type="scientific">Neobacillus niacini</name>
    <dbReference type="NCBI Taxonomy" id="86668"/>
    <lineage>
        <taxon>Bacteria</taxon>
        <taxon>Bacillati</taxon>
        <taxon>Bacillota</taxon>
        <taxon>Bacilli</taxon>
        <taxon>Bacillales</taxon>
        <taxon>Bacillaceae</taxon>
        <taxon>Neobacillus</taxon>
    </lineage>
</organism>
<comment type="caution">
    <text evidence="1">The sequence shown here is derived from an EMBL/GenBank/DDBJ whole genome shotgun (WGS) entry which is preliminary data.</text>
</comment>
<gene>
    <name evidence="1" type="ORF">F4694_005877</name>
</gene>
<reference evidence="2" key="1">
    <citation type="submission" date="2020-07" db="EMBL/GenBank/DDBJ databases">
        <authorList>
            <person name="Partida-Martinez L."/>
            <person name="Huntemann M."/>
            <person name="Clum A."/>
            <person name="Wang J."/>
            <person name="Palaniappan K."/>
            <person name="Ritter S."/>
            <person name="Chen I.-M."/>
            <person name="Stamatis D."/>
            <person name="Reddy T."/>
            <person name="O'Malley R."/>
            <person name="Daum C."/>
            <person name="Shapiro N."/>
            <person name="Ivanova N."/>
            <person name="Kyrpides N."/>
            <person name="Woyke T."/>
        </authorList>
    </citation>
    <scope>NUCLEOTIDE SEQUENCE [LARGE SCALE GENOMIC DNA]</scope>
    <source>
        <strain evidence="2">AT2.8</strain>
    </source>
</reference>
<protein>
    <submittedName>
        <fullName evidence="1">Uncharacterized protein</fullName>
    </submittedName>
</protein>
<name>A0A852TJ66_9BACI</name>
<reference evidence="2" key="2">
    <citation type="submission" date="2020-08" db="EMBL/GenBank/DDBJ databases">
        <title>The Agave Microbiome: Exploring the role of microbial communities in plant adaptations to desert environments.</title>
        <authorList>
            <person name="Partida-Martinez L.P."/>
        </authorList>
    </citation>
    <scope>NUCLEOTIDE SEQUENCE [LARGE SCALE GENOMIC DNA]</scope>
    <source>
        <strain evidence="2">AT2.8</strain>
    </source>
</reference>
<dbReference type="EMBL" id="JACCBX010000017">
    <property type="protein sequence ID" value="NYE09020.1"/>
    <property type="molecule type" value="Genomic_DNA"/>
</dbReference>